<dbReference type="EC" id="7.1.1.2" evidence="4 18"/>
<comment type="function">
    <text evidence="18">Core subunit of the mitochondrial membrane respiratory chain NADH dehydrogenase (Complex I) which catalyzes electron transfer from NADH through the respiratory chain, using ubiquinone as an electron acceptor. Essential for the catalytic activity and assembly of complex I.</text>
</comment>
<dbReference type="PRINTS" id="PR01436">
    <property type="entry name" value="NADHDHGNASE2"/>
</dbReference>
<keyword evidence="13 18" id="KW-0520">NAD</keyword>
<evidence type="ECO:0000256" key="18">
    <source>
        <dbReference type="RuleBase" id="RU003403"/>
    </source>
</evidence>
<comment type="catalytic activity">
    <reaction evidence="17 18">
        <text>a ubiquinone + NADH + 5 H(+)(in) = a ubiquinol + NAD(+) + 4 H(+)(out)</text>
        <dbReference type="Rhea" id="RHEA:29091"/>
        <dbReference type="Rhea" id="RHEA-COMP:9565"/>
        <dbReference type="Rhea" id="RHEA-COMP:9566"/>
        <dbReference type="ChEBI" id="CHEBI:15378"/>
        <dbReference type="ChEBI" id="CHEBI:16389"/>
        <dbReference type="ChEBI" id="CHEBI:17976"/>
        <dbReference type="ChEBI" id="CHEBI:57540"/>
        <dbReference type="ChEBI" id="CHEBI:57945"/>
        <dbReference type="EC" id="7.1.1.2"/>
    </reaction>
</comment>
<feature type="transmembrane region" description="Helical" evidence="18">
    <location>
        <begin position="59"/>
        <end position="83"/>
    </location>
</feature>
<keyword evidence="8 18" id="KW-0812">Transmembrane</keyword>
<comment type="function">
    <text evidence="1">Core subunit of the mitochondrial membrane respiratory chain NADH dehydrogenase (Complex I) that is believed to belong to the minimal assembly required for catalysis. Complex I functions in the transfer of electrons from NADH to the respiratory chain. The immediate electron acceptor for the enzyme is believed to be ubiquinone.</text>
</comment>
<feature type="transmembrane region" description="Helical" evidence="18">
    <location>
        <begin position="314"/>
        <end position="334"/>
    </location>
</feature>
<dbReference type="AlphaFoldDB" id="A0A126TGJ9"/>
<feature type="transmembrane region" description="Helical" evidence="18">
    <location>
        <begin position="273"/>
        <end position="293"/>
    </location>
</feature>
<evidence type="ECO:0000259" key="19">
    <source>
        <dbReference type="Pfam" id="PF00361"/>
    </source>
</evidence>
<feature type="transmembrane region" description="Helical" evidence="18">
    <location>
        <begin position="7"/>
        <end position="24"/>
    </location>
</feature>
<evidence type="ECO:0000313" key="20">
    <source>
        <dbReference type="EMBL" id="AML26781.1"/>
    </source>
</evidence>
<evidence type="ECO:0000256" key="7">
    <source>
        <dbReference type="ARBA" id="ARBA00022660"/>
    </source>
</evidence>
<keyword evidence="11 18" id="KW-0249">Electron transport</keyword>
<dbReference type="InterPro" id="IPR050175">
    <property type="entry name" value="Complex_I_Subunit_2"/>
</dbReference>
<dbReference type="GO" id="GO:0008137">
    <property type="term" value="F:NADH dehydrogenase (ubiquinone) activity"/>
    <property type="evidence" value="ECO:0007669"/>
    <property type="project" value="UniProtKB-EC"/>
</dbReference>
<evidence type="ECO:0000256" key="9">
    <source>
        <dbReference type="ARBA" id="ARBA00022792"/>
    </source>
</evidence>
<keyword evidence="7 18" id="KW-0679">Respiratory chain</keyword>
<evidence type="ECO:0000256" key="16">
    <source>
        <dbReference type="ARBA" id="ARBA00023136"/>
    </source>
</evidence>
<organism evidence="20">
    <name type="scientific">Scarabaeidae sp. BMNH 1274752</name>
    <dbReference type="NCBI Taxonomy" id="1796540"/>
    <lineage>
        <taxon>Eukaryota</taxon>
        <taxon>Metazoa</taxon>
        <taxon>Ecdysozoa</taxon>
        <taxon>Arthropoda</taxon>
        <taxon>Hexapoda</taxon>
        <taxon>Insecta</taxon>
        <taxon>Pterygota</taxon>
        <taxon>Neoptera</taxon>
        <taxon>Endopterygota</taxon>
        <taxon>Coleoptera</taxon>
        <taxon>Polyphaga</taxon>
        <taxon>Scarabaeiformia</taxon>
        <taxon>Scarabaeidae</taxon>
    </lineage>
</organism>
<evidence type="ECO:0000256" key="12">
    <source>
        <dbReference type="ARBA" id="ARBA00022989"/>
    </source>
</evidence>
<keyword evidence="15 18" id="KW-0496">Mitochondrion</keyword>
<keyword evidence="14 18" id="KW-0830">Ubiquinone</keyword>
<protein>
    <recommendedName>
        <fullName evidence="5 18">NADH-ubiquinone oxidoreductase chain 2</fullName>
        <ecNumber evidence="4 18">7.1.1.2</ecNumber>
    </recommendedName>
</protein>
<evidence type="ECO:0000256" key="4">
    <source>
        <dbReference type="ARBA" id="ARBA00012944"/>
    </source>
</evidence>
<evidence type="ECO:0000256" key="17">
    <source>
        <dbReference type="ARBA" id="ARBA00049551"/>
    </source>
</evidence>
<accession>A0A126TGJ9</accession>
<keyword evidence="6" id="KW-0813">Transport</keyword>
<comment type="similarity">
    <text evidence="3 18">Belongs to the complex I subunit 2 family.</text>
</comment>
<evidence type="ECO:0000256" key="8">
    <source>
        <dbReference type="ARBA" id="ARBA00022692"/>
    </source>
</evidence>
<name>A0A126TGJ9_9SCAR</name>
<dbReference type="Pfam" id="PF00361">
    <property type="entry name" value="Proton_antipo_M"/>
    <property type="match status" value="1"/>
</dbReference>
<dbReference type="PANTHER" id="PTHR46552:SF1">
    <property type="entry name" value="NADH-UBIQUINONE OXIDOREDUCTASE CHAIN 2"/>
    <property type="match status" value="1"/>
</dbReference>
<proteinExistence type="inferred from homology"/>
<gene>
    <name evidence="20" type="primary">ND2</name>
</gene>
<evidence type="ECO:0000256" key="5">
    <source>
        <dbReference type="ARBA" id="ARBA00021008"/>
    </source>
</evidence>
<dbReference type="InterPro" id="IPR003917">
    <property type="entry name" value="NADH_UbQ_OxRdtase_chain2"/>
</dbReference>
<keyword evidence="10 18" id="KW-1278">Translocase</keyword>
<feature type="transmembrane region" description="Helical" evidence="18">
    <location>
        <begin position="124"/>
        <end position="141"/>
    </location>
</feature>
<feature type="transmembrane region" description="Helical" evidence="18">
    <location>
        <begin position="196"/>
        <end position="214"/>
    </location>
</feature>
<evidence type="ECO:0000256" key="10">
    <source>
        <dbReference type="ARBA" id="ARBA00022967"/>
    </source>
</evidence>
<sequence>MFYFHKMLFLFSLMMGTMITISSYSWLGMWLGLEINLLSIIPLMNNSKNLMTTEAMMKYFISQTLASMILLFAIIMMSMNFMYNINMNYYFTMILNTALFLKLGAAPFHFWFPEVMEGLNWNNCFIMLTWQKIAPMILIMYNSMNTMYMSIIIIISSIISGIMGMNQISLRKIMAYSSINHISWMLSSLMFMETIWFYYFIIYSIINFNIIIIFKKMNLFYIKQLINSMNNLIMIKFFFILNFLSLAGLPPFLGFMPKWLTIQILIDNNFYSMIFILIIMTLMTMYFYLRIIMSTILLSSNKITLKNNLKINMNYINMINFITITSLIFITIFFNHN</sequence>
<dbReference type="InterPro" id="IPR001750">
    <property type="entry name" value="ND/Mrp_TM"/>
</dbReference>
<evidence type="ECO:0000256" key="11">
    <source>
        <dbReference type="ARBA" id="ARBA00022982"/>
    </source>
</evidence>
<evidence type="ECO:0000256" key="1">
    <source>
        <dbReference type="ARBA" id="ARBA00003257"/>
    </source>
</evidence>
<keyword evidence="12 18" id="KW-1133">Transmembrane helix</keyword>
<comment type="subcellular location">
    <subcellularLocation>
        <location evidence="2 18">Mitochondrion inner membrane</location>
        <topology evidence="2 18">Multi-pass membrane protein</topology>
    </subcellularLocation>
</comment>
<feature type="transmembrane region" description="Helical" evidence="18">
    <location>
        <begin position="89"/>
        <end position="112"/>
    </location>
</feature>
<reference evidence="20" key="1">
    <citation type="submission" date="2015-09" db="EMBL/GenBank/DDBJ databases">
        <title>Capturing the unknown biodiversity of arthropods in tropical forests using metagenomics.</title>
        <authorList>
            <person name="Andujar C."/>
            <person name="Creedy T.J."/>
            <person name="Garner B."/>
            <person name="Canty R."/>
            <person name="Warner H.B."/>
            <person name="Lipecki J."/>
            <person name="Crampton-Platt A."/>
            <person name="Gabrielli M."/>
            <person name="Croydon-Veleslavov I.A."/>
            <person name="Lim J.L."/>
            <person name="Linard B."/>
            <person name="Vogler A."/>
        </authorList>
    </citation>
    <scope>NUCLEOTIDE SEQUENCE</scope>
</reference>
<evidence type="ECO:0000256" key="13">
    <source>
        <dbReference type="ARBA" id="ARBA00023027"/>
    </source>
</evidence>
<feature type="transmembrane region" description="Helical" evidence="18">
    <location>
        <begin position="147"/>
        <end position="166"/>
    </location>
</feature>
<feature type="transmembrane region" description="Helical" evidence="18">
    <location>
        <begin position="235"/>
        <end position="253"/>
    </location>
</feature>
<dbReference type="PANTHER" id="PTHR46552">
    <property type="entry name" value="NADH-UBIQUINONE OXIDOREDUCTASE CHAIN 2"/>
    <property type="match status" value="1"/>
</dbReference>
<evidence type="ECO:0000256" key="2">
    <source>
        <dbReference type="ARBA" id="ARBA00004448"/>
    </source>
</evidence>
<keyword evidence="16 18" id="KW-0472">Membrane</keyword>
<evidence type="ECO:0000256" key="15">
    <source>
        <dbReference type="ARBA" id="ARBA00023128"/>
    </source>
</evidence>
<evidence type="ECO:0000256" key="6">
    <source>
        <dbReference type="ARBA" id="ARBA00022448"/>
    </source>
</evidence>
<dbReference type="GO" id="GO:0006120">
    <property type="term" value="P:mitochondrial electron transport, NADH to ubiquinone"/>
    <property type="evidence" value="ECO:0007669"/>
    <property type="project" value="InterPro"/>
</dbReference>
<evidence type="ECO:0000256" key="14">
    <source>
        <dbReference type="ARBA" id="ARBA00023075"/>
    </source>
</evidence>
<dbReference type="EMBL" id="KT696269">
    <property type="protein sequence ID" value="AML26781.1"/>
    <property type="molecule type" value="Genomic_DNA"/>
</dbReference>
<feature type="domain" description="NADH:quinone oxidoreductase/Mrp antiporter transmembrane" evidence="19">
    <location>
        <begin position="23"/>
        <end position="284"/>
    </location>
</feature>
<geneLocation type="mitochondrion" evidence="20"/>
<dbReference type="GO" id="GO:0005743">
    <property type="term" value="C:mitochondrial inner membrane"/>
    <property type="evidence" value="ECO:0007669"/>
    <property type="project" value="UniProtKB-SubCell"/>
</dbReference>
<evidence type="ECO:0000256" key="3">
    <source>
        <dbReference type="ARBA" id="ARBA00007012"/>
    </source>
</evidence>
<keyword evidence="9 18" id="KW-0999">Mitochondrion inner membrane</keyword>